<dbReference type="Proteomes" id="UP001301653">
    <property type="component" value="Unassembled WGS sequence"/>
</dbReference>
<dbReference type="PANTHER" id="PTHR43559">
    <property type="entry name" value="HYDROLASE YCAC-RELATED"/>
    <property type="match status" value="1"/>
</dbReference>
<dbReference type="InterPro" id="IPR000868">
    <property type="entry name" value="Isochorismatase-like_dom"/>
</dbReference>
<dbReference type="SUPFAM" id="SSF52499">
    <property type="entry name" value="Isochorismatase-like hydrolases"/>
    <property type="match status" value="1"/>
</dbReference>
<dbReference type="RefSeq" id="WP_132862338.1">
    <property type="nucleotide sequence ID" value="NZ_JAYFUH010000125.1"/>
</dbReference>
<dbReference type="EMBL" id="JAYFUH010000125">
    <property type="protein sequence ID" value="MEA5667788.1"/>
    <property type="molecule type" value="Genomic_DNA"/>
</dbReference>
<gene>
    <name evidence="2" type="ORF">VA603_09620</name>
</gene>
<sequence length="213" mass="23379">MNHSHATDVWKSEQVALILIDYQAEMFANLRSETSPEQVELNTRLLIKIAKAFDIPVVLSTVGVEMGVNGPTRASIQDELPGIQVIDRSSMNAWDDPAFRAAIEKTGRKRLVFGALFTEICLTFPMLDAMRDGYDAMFVVDAVGGMSQLAHRTAVERLTAAGAVPNTSLALVTELFRDWQSPLAEKAREVITWYVPEAQKLSAALANQAEVSA</sequence>
<dbReference type="InterPro" id="IPR036380">
    <property type="entry name" value="Isochorismatase-like_sf"/>
</dbReference>
<name>A0ABU5V344_9GAMM</name>
<reference evidence="2 3" key="1">
    <citation type="submission" date="2023-12" db="EMBL/GenBank/DDBJ databases">
        <title>Stenotrophomonas guangdongensis sp. nov., isolated from wilted pepper plants (Capsicum annuum).</title>
        <authorList>
            <person name="Qiu M."/>
            <person name="Li Y."/>
            <person name="Liu Q."/>
            <person name="Zhang X."/>
            <person name="Huang Y."/>
            <person name="Guo R."/>
            <person name="Hu M."/>
            <person name="Zhou J."/>
            <person name="Zhou X."/>
        </authorList>
    </citation>
    <scope>NUCLEOTIDE SEQUENCE [LARGE SCALE GENOMIC DNA]</scope>
    <source>
        <strain evidence="2 3">MH1</strain>
    </source>
</reference>
<evidence type="ECO:0000313" key="2">
    <source>
        <dbReference type="EMBL" id="MEA5667788.1"/>
    </source>
</evidence>
<protein>
    <submittedName>
        <fullName evidence="2">Isochorismatase family protein</fullName>
    </submittedName>
</protein>
<dbReference type="Gene3D" id="3.40.50.850">
    <property type="entry name" value="Isochorismatase-like"/>
    <property type="match status" value="1"/>
</dbReference>
<keyword evidence="3" id="KW-1185">Reference proteome</keyword>
<feature type="domain" description="Isochorismatase-like" evidence="1">
    <location>
        <begin position="16"/>
        <end position="165"/>
    </location>
</feature>
<dbReference type="InterPro" id="IPR053152">
    <property type="entry name" value="Hydrolase_YcaC-like"/>
</dbReference>
<organism evidence="2 3">
    <name type="scientific">Stenotrophomonas capsici</name>
    <dbReference type="NCBI Taxonomy" id="3110230"/>
    <lineage>
        <taxon>Bacteria</taxon>
        <taxon>Pseudomonadati</taxon>
        <taxon>Pseudomonadota</taxon>
        <taxon>Gammaproteobacteria</taxon>
        <taxon>Lysobacterales</taxon>
        <taxon>Lysobacteraceae</taxon>
        <taxon>Stenotrophomonas</taxon>
    </lineage>
</organism>
<dbReference type="PANTHER" id="PTHR43559:SF1">
    <property type="entry name" value="HYDROLASE"/>
    <property type="match status" value="1"/>
</dbReference>
<proteinExistence type="predicted"/>
<evidence type="ECO:0000259" key="1">
    <source>
        <dbReference type="Pfam" id="PF00857"/>
    </source>
</evidence>
<evidence type="ECO:0000313" key="3">
    <source>
        <dbReference type="Proteomes" id="UP001301653"/>
    </source>
</evidence>
<dbReference type="Pfam" id="PF00857">
    <property type="entry name" value="Isochorismatase"/>
    <property type="match status" value="1"/>
</dbReference>
<accession>A0ABU5V344</accession>
<comment type="caution">
    <text evidence="2">The sequence shown here is derived from an EMBL/GenBank/DDBJ whole genome shotgun (WGS) entry which is preliminary data.</text>
</comment>